<comment type="caution">
    <text evidence="8">The sequence shown here is derived from an EMBL/GenBank/DDBJ whole genome shotgun (WGS) entry which is preliminary data.</text>
</comment>
<dbReference type="Pfam" id="PF08429">
    <property type="entry name" value="PLU-1"/>
    <property type="match status" value="2"/>
</dbReference>
<sequence>MAHGGDQIWIGAGGGQIRPCGGGGARARARGARGGGLAAARAVNDRYISYAQLAEDWCSKSDHILQMPYIDSACTTALEEAEQFLWGDHAMDYVRGIALKLSEAMNWAQSVRRCLSKIEGFLLDEGNCSEKINYGEIEELIAVKHIPCHEPSLTKLQAYADQGKILINEMNVALSSCLTVDNLEALYSRISNFPVNLTESLILCCKLSSAKSWLKKARDCLQHNKVGTIDINVLDKLKSEMVQLRVLVPEFDLISELWKDAESWRIRFAELQNVEEELKRFLCRKQASEAIATVMPMKVIEEVLKEASILTIEDEKPFVDLFRILKDATSWEEKARLILEQSASLSEFEGHMRCSENISVILPSEPRMKVEIDAANSWVEKCRSYLSPGGNKLAVGDFLKVDDLKDLINQPAFFKVTLDTSALSSVLNNVEEWERNSLSLLRDSKTLLHLNAIAPSVDALKQNLEELQSKMNVEIESGLSLGFEFGSLSELKDSLLMHRWILDALSLCRVIPFLEDVDRLIEEALHLPASLLNCSLAKLLMRGSSWLRKALKLLPGSEISPKSKLLDVEKMLVELKEIDVPYPLMTVKLEDAANKHNLWTEQYNTFFALPDHQSWAGLLRLKGTGQSVAFDCTEMDRVVLEVKKVENWLTQCHRCLILDGGDSVSLLSVLLKIVGSLDDVYALYVEDFKKNGSCAICSCDVREIAASRCATCEDWRAALLCIREQSDDSLGNKLQVMMPKGNHPTLTTLIELLSSANGFCTGIEELDLLEQIVKKAVNLNAYLLQVLNDSESYHGEDISVICKSLVFALKVAFDSGDLALDLVYGLVVEGGNLSVHVEKELKLLRDRSVLYCICRKPYDNRAMIACDQCDEWYHFECINLVGPLPGTFFCPACHPDNGEESILLPRLDPDEDRYGKNHL</sequence>
<dbReference type="GO" id="GO:0045893">
    <property type="term" value="P:positive regulation of DNA-templated transcription"/>
    <property type="evidence" value="ECO:0007669"/>
    <property type="project" value="TreeGrafter"/>
</dbReference>
<dbReference type="PANTHER" id="PTHR46174:SF1">
    <property type="entry name" value="CXXC-TYPE ZINC FINGER PROTEIN 1"/>
    <property type="match status" value="1"/>
</dbReference>
<dbReference type="AlphaFoldDB" id="A0AAV5CGR4"/>
<dbReference type="PANTHER" id="PTHR46174">
    <property type="entry name" value="CXXC-TYPE ZINC FINGER PROTEIN 1"/>
    <property type="match status" value="1"/>
</dbReference>
<keyword evidence="2" id="KW-0479">Metal-binding</keyword>
<dbReference type="Pfam" id="PF00628">
    <property type="entry name" value="PHD"/>
    <property type="match status" value="1"/>
</dbReference>
<keyword evidence="5" id="KW-0539">Nucleus</keyword>
<evidence type="ECO:0000259" key="7">
    <source>
        <dbReference type="PROSITE" id="PS50016"/>
    </source>
</evidence>
<accession>A0AAV5CGR4</accession>
<protein>
    <recommendedName>
        <fullName evidence="7">PHD-type domain-containing protein</fullName>
    </recommendedName>
</protein>
<evidence type="ECO:0000256" key="3">
    <source>
        <dbReference type="ARBA" id="ARBA00022771"/>
    </source>
</evidence>
<dbReference type="EMBL" id="BQKI01000007">
    <property type="protein sequence ID" value="GJM97349.1"/>
    <property type="molecule type" value="Genomic_DNA"/>
</dbReference>
<reference evidence="8" key="1">
    <citation type="journal article" date="2018" name="DNA Res.">
        <title>Multiple hybrid de novo genome assembly of finger millet, an orphan allotetraploid crop.</title>
        <authorList>
            <person name="Hatakeyama M."/>
            <person name="Aluri S."/>
            <person name="Balachadran M.T."/>
            <person name="Sivarajan S.R."/>
            <person name="Patrignani A."/>
            <person name="Gruter S."/>
            <person name="Poveda L."/>
            <person name="Shimizu-Inatsugi R."/>
            <person name="Baeten J."/>
            <person name="Francoijs K.J."/>
            <person name="Nataraja K.N."/>
            <person name="Reddy Y.A.N."/>
            <person name="Phadnis S."/>
            <person name="Ravikumar R.L."/>
            <person name="Schlapbach R."/>
            <person name="Sreeman S.M."/>
            <person name="Shimizu K.K."/>
        </authorList>
    </citation>
    <scope>NUCLEOTIDE SEQUENCE</scope>
</reference>
<dbReference type="GO" id="GO:0008270">
    <property type="term" value="F:zinc ion binding"/>
    <property type="evidence" value="ECO:0007669"/>
    <property type="project" value="UniProtKB-KW"/>
</dbReference>
<evidence type="ECO:0000256" key="6">
    <source>
        <dbReference type="PROSITE-ProRule" id="PRU00146"/>
    </source>
</evidence>
<dbReference type="InterPro" id="IPR001965">
    <property type="entry name" value="Znf_PHD"/>
</dbReference>
<evidence type="ECO:0000256" key="1">
    <source>
        <dbReference type="ARBA" id="ARBA00004123"/>
    </source>
</evidence>
<evidence type="ECO:0000256" key="2">
    <source>
        <dbReference type="ARBA" id="ARBA00022723"/>
    </source>
</evidence>
<evidence type="ECO:0000256" key="4">
    <source>
        <dbReference type="ARBA" id="ARBA00022833"/>
    </source>
</evidence>
<dbReference type="Proteomes" id="UP001054889">
    <property type="component" value="Unassembled WGS sequence"/>
</dbReference>
<dbReference type="InterPro" id="IPR013637">
    <property type="entry name" value="Lys_sp_deMease-like_dom"/>
</dbReference>
<evidence type="ECO:0000313" key="8">
    <source>
        <dbReference type="EMBL" id="GJM97349.1"/>
    </source>
</evidence>
<keyword evidence="9" id="KW-1185">Reference proteome</keyword>
<keyword evidence="3 6" id="KW-0863">Zinc-finger</keyword>
<dbReference type="InterPro" id="IPR019786">
    <property type="entry name" value="Zinc_finger_PHD-type_CS"/>
</dbReference>
<dbReference type="InterPro" id="IPR011011">
    <property type="entry name" value="Znf_FYVE_PHD"/>
</dbReference>
<dbReference type="InterPro" id="IPR019787">
    <property type="entry name" value="Znf_PHD-finger"/>
</dbReference>
<comment type="subcellular location">
    <subcellularLocation>
        <location evidence="1">Nucleus</location>
    </subcellularLocation>
</comment>
<dbReference type="InterPro" id="IPR037869">
    <property type="entry name" value="Spp1/CFP1"/>
</dbReference>
<dbReference type="Gene3D" id="3.30.40.10">
    <property type="entry name" value="Zinc/RING finger domain, C3HC4 (zinc finger)"/>
    <property type="match status" value="1"/>
</dbReference>
<gene>
    <name evidence="8" type="primary">ga14270</name>
    <name evidence="8" type="ORF">PR202_ga14270</name>
</gene>
<dbReference type="SMART" id="SM00249">
    <property type="entry name" value="PHD"/>
    <property type="match status" value="1"/>
</dbReference>
<dbReference type="PROSITE" id="PS01359">
    <property type="entry name" value="ZF_PHD_1"/>
    <property type="match status" value="1"/>
</dbReference>
<organism evidence="8 9">
    <name type="scientific">Eleusine coracana subsp. coracana</name>
    <dbReference type="NCBI Taxonomy" id="191504"/>
    <lineage>
        <taxon>Eukaryota</taxon>
        <taxon>Viridiplantae</taxon>
        <taxon>Streptophyta</taxon>
        <taxon>Embryophyta</taxon>
        <taxon>Tracheophyta</taxon>
        <taxon>Spermatophyta</taxon>
        <taxon>Magnoliopsida</taxon>
        <taxon>Liliopsida</taxon>
        <taxon>Poales</taxon>
        <taxon>Poaceae</taxon>
        <taxon>PACMAD clade</taxon>
        <taxon>Chloridoideae</taxon>
        <taxon>Cynodonteae</taxon>
        <taxon>Eleusininae</taxon>
        <taxon>Eleusine</taxon>
    </lineage>
</organism>
<keyword evidence="4" id="KW-0862">Zinc</keyword>
<proteinExistence type="predicted"/>
<evidence type="ECO:0000313" key="9">
    <source>
        <dbReference type="Proteomes" id="UP001054889"/>
    </source>
</evidence>
<dbReference type="SUPFAM" id="SSF57903">
    <property type="entry name" value="FYVE/PHD zinc finger"/>
    <property type="match status" value="1"/>
</dbReference>
<reference evidence="8" key="2">
    <citation type="submission" date="2021-12" db="EMBL/GenBank/DDBJ databases">
        <title>Resequencing data analysis of finger millet.</title>
        <authorList>
            <person name="Hatakeyama M."/>
            <person name="Aluri S."/>
            <person name="Balachadran M.T."/>
            <person name="Sivarajan S.R."/>
            <person name="Poveda L."/>
            <person name="Shimizu-Inatsugi R."/>
            <person name="Schlapbach R."/>
            <person name="Sreeman S.M."/>
            <person name="Shimizu K.K."/>
        </authorList>
    </citation>
    <scope>NUCLEOTIDE SEQUENCE</scope>
</reference>
<dbReference type="GO" id="GO:0048188">
    <property type="term" value="C:Set1C/COMPASS complex"/>
    <property type="evidence" value="ECO:0007669"/>
    <property type="project" value="InterPro"/>
</dbReference>
<feature type="domain" description="PHD-type" evidence="7">
    <location>
        <begin position="849"/>
        <end position="896"/>
    </location>
</feature>
<evidence type="ECO:0000256" key="5">
    <source>
        <dbReference type="ARBA" id="ARBA00023242"/>
    </source>
</evidence>
<dbReference type="PROSITE" id="PS50016">
    <property type="entry name" value="ZF_PHD_2"/>
    <property type="match status" value="1"/>
</dbReference>
<dbReference type="InterPro" id="IPR013083">
    <property type="entry name" value="Znf_RING/FYVE/PHD"/>
</dbReference>
<name>A0AAV5CGR4_ELECO</name>